<evidence type="ECO:0000313" key="3">
    <source>
        <dbReference type="Proteomes" id="UP001630127"/>
    </source>
</evidence>
<feature type="transmembrane region" description="Helical" evidence="1">
    <location>
        <begin position="83"/>
        <end position="103"/>
    </location>
</feature>
<proteinExistence type="predicted"/>
<feature type="transmembrane region" description="Helical" evidence="1">
    <location>
        <begin position="46"/>
        <end position="71"/>
    </location>
</feature>
<keyword evidence="3" id="KW-1185">Reference proteome</keyword>
<organism evidence="2 3">
    <name type="scientific">Cinchona calisaya</name>
    <dbReference type="NCBI Taxonomy" id="153742"/>
    <lineage>
        <taxon>Eukaryota</taxon>
        <taxon>Viridiplantae</taxon>
        <taxon>Streptophyta</taxon>
        <taxon>Embryophyta</taxon>
        <taxon>Tracheophyta</taxon>
        <taxon>Spermatophyta</taxon>
        <taxon>Magnoliopsida</taxon>
        <taxon>eudicotyledons</taxon>
        <taxon>Gunneridae</taxon>
        <taxon>Pentapetalae</taxon>
        <taxon>asterids</taxon>
        <taxon>lamiids</taxon>
        <taxon>Gentianales</taxon>
        <taxon>Rubiaceae</taxon>
        <taxon>Cinchonoideae</taxon>
        <taxon>Cinchoneae</taxon>
        <taxon>Cinchona</taxon>
    </lineage>
</organism>
<protein>
    <submittedName>
        <fullName evidence="2">Uncharacterized protein</fullName>
    </submittedName>
</protein>
<comment type="caution">
    <text evidence="2">The sequence shown here is derived from an EMBL/GenBank/DDBJ whole genome shotgun (WGS) entry which is preliminary data.</text>
</comment>
<name>A0ABD3AM55_9GENT</name>
<dbReference type="EMBL" id="JBJUIK010000003">
    <property type="protein sequence ID" value="KAL3532277.1"/>
    <property type="molecule type" value="Genomic_DNA"/>
</dbReference>
<evidence type="ECO:0000313" key="2">
    <source>
        <dbReference type="EMBL" id="KAL3532277.1"/>
    </source>
</evidence>
<reference evidence="2 3" key="1">
    <citation type="submission" date="2024-11" db="EMBL/GenBank/DDBJ databases">
        <title>A near-complete genome assembly of Cinchona calisaya.</title>
        <authorList>
            <person name="Lian D.C."/>
            <person name="Zhao X.W."/>
            <person name="Wei L."/>
        </authorList>
    </citation>
    <scope>NUCLEOTIDE SEQUENCE [LARGE SCALE GENOMIC DNA]</scope>
    <source>
        <tissue evidence="2">Nenye</tissue>
    </source>
</reference>
<sequence>MAFAWVRTKNLLRNYFDHGEIIIGMTMTRFTRDIDVQLHRSAPPRAVAIVLGTIDVVVAVVFVIAALIIVLMTSTEESPPKPLRFWIGVYAIQCIVHLAWLCIQRCRRQEWERFFRNNVNVSLSTVEYAKEIICFYVGGLWDAIGYCKAAEPGPGRESLLLRLLGNN</sequence>
<accession>A0ABD3AM55</accession>
<gene>
    <name evidence="2" type="ORF">ACH5RR_005798</name>
</gene>
<dbReference type="AlphaFoldDB" id="A0ABD3AM55"/>
<dbReference type="Proteomes" id="UP001630127">
    <property type="component" value="Unassembled WGS sequence"/>
</dbReference>
<keyword evidence="1" id="KW-1133">Transmembrane helix</keyword>
<evidence type="ECO:0000256" key="1">
    <source>
        <dbReference type="SAM" id="Phobius"/>
    </source>
</evidence>
<keyword evidence="1" id="KW-0472">Membrane</keyword>
<keyword evidence="1" id="KW-0812">Transmembrane</keyword>